<dbReference type="InterPro" id="IPR004695">
    <property type="entry name" value="SLAC1/Mae1/Ssu1/TehA"/>
</dbReference>
<dbReference type="Proteomes" id="UP000029964">
    <property type="component" value="Unassembled WGS sequence"/>
</dbReference>
<dbReference type="PANTHER" id="PTHR31162">
    <property type="entry name" value="MALIC ACID TRANSPORT PROTEIN-RELATED"/>
    <property type="match status" value="1"/>
</dbReference>
<dbReference type="Pfam" id="PF03595">
    <property type="entry name" value="SLAC1"/>
    <property type="match status" value="1"/>
</dbReference>
<reference evidence="7" key="1">
    <citation type="journal article" date="2014" name="Genome Announc.">
        <title>Genome sequence and annotation of Acremonium chrysogenum, producer of the beta-lactam antibiotic cephalosporin C.</title>
        <authorList>
            <person name="Terfehr D."/>
            <person name="Dahlmann T.A."/>
            <person name="Specht T."/>
            <person name="Zadra I."/>
            <person name="Kuernsteiner H."/>
            <person name="Kueck U."/>
        </authorList>
    </citation>
    <scope>NUCLEOTIDE SEQUENCE [LARGE SCALE GENOMIC DNA]</scope>
    <source>
        <strain evidence="7">ATCC 11550 / CBS 779.69 / DSM 880 / IAM 14645 / JCM 23072 / IMI 49137</strain>
    </source>
</reference>
<feature type="transmembrane region" description="Helical" evidence="5">
    <location>
        <begin position="333"/>
        <end position="354"/>
    </location>
</feature>
<keyword evidence="4 5" id="KW-0472">Membrane</keyword>
<keyword evidence="7" id="KW-1185">Reference proteome</keyword>
<feature type="transmembrane region" description="Helical" evidence="5">
    <location>
        <begin position="360"/>
        <end position="382"/>
    </location>
</feature>
<feature type="transmembrane region" description="Helical" evidence="5">
    <location>
        <begin position="21"/>
        <end position="41"/>
    </location>
</feature>
<feature type="transmembrane region" description="Helical" evidence="5">
    <location>
        <begin position="120"/>
        <end position="142"/>
    </location>
</feature>
<dbReference type="STRING" id="857340.A0A086SWX9"/>
<feature type="transmembrane region" description="Helical" evidence="5">
    <location>
        <begin position="211"/>
        <end position="239"/>
    </location>
</feature>
<dbReference type="Gene3D" id="1.50.10.150">
    <property type="entry name" value="Voltage-dependent anion channel"/>
    <property type="match status" value="1"/>
</dbReference>
<evidence type="ECO:0000313" key="7">
    <source>
        <dbReference type="Proteomes" id="UP000029964"/>
    </source>
</evidence>
<dbReference type="OrthoDB" id="2901184at2759"/>
<feature type="transmembrane region" description="Helical" evidence="5">
    <location>
        <begin position="53"/>
        <end position="78"/>
    </location>
</feature>
<evidence type="ECO:0000256" key="1">
    <source>
        <dbReference type="ARBA" id="ARBA00004141"/>
    </source>
</evidence>
<evidence type="ECO:0000256" key="3">
    <source>
        <dbReference type="ARBA" id="ARBA00022989"/>
    </source>
</evidence>
<dbReference type="AlphaFoldDB" id="A0A086SWX9"/>
<evidence type="ECO:0000256" key="5">
    <source>
        <dbReference type="SAM" id="Phobius"/>
    </source>
</evidence>
<keyword evidence="2 5" id="KW-0812">Transmembrane</keyword>
<protein>
    <submittedName>
        <fullName evidence="6">Malic acid transport protein-like protein</fullName>
    </submittedName>
</protein>
<feature type="transmembrane region" description="Helical" evidence="5">
    <location>
        <begin position="251"/>
        <end position="270"/>
    </location>
</feature>
<evidence type="ECO:0000256" key="2">
    <source>
        <dbReference type="ARBA" id="ARBA00022692"/>
    </source>
</evidence>
<name>A0A086SWX9_HAPC1</name>
<organism evidence="6 7">
    <name type="scientific">Hapsidospora chrysogenum (strain ATCC 11550 / CBS 779.69 / DSM 880 / IAM 14645 / JCM 23072 / IMI 49137)</name>
    <name type="common">Acremonium chrysogenum</name>
    <dbReference type="NCBI Taxonomy" id="857340"/>
    <lineage>
        <taxon>Eukaryota</taxon>
        <taxon>Fungi</taxon>
        <taxon>Dikarya</taxon>
        <taxon>Ascomycota</taxon>
        <taxon>Pezizomycotina</taxon>
        <taxon>Sordariomycetes</taxon>
        <taxon>Hypocreomycetidae</taxon>
        <taxon>Hypocreales</taxon>
        <taxon>Bionectriaceae</taxon>
        <taxon>Hapsidospora</taxon>
    </lineage>
</organism>
<dbReference type="InterPro" id="IPR038665">
    <property type="entry name" value="Voltage-dep_anion_channel_sf"/>
</dbReference>
<proteinExistence type="predicted"/>
<keyword evidence="3 5" id="KW-1133">Transmembrane helix</keyword>
<feature type="transmembrane region" description="Helical" evidence="5">
    <location>
        <begin position="290"/>
        <end position="312"/>
    </location>
</feature>
<accession>A0A086SWX9</accession>
<comment type="subcellular location">
    <subcellularLocation>
        <location evidence="1">Membrane</location>
        <topology evidence="1">Multi-pass membrane protein</topology>
    </subcellularLocation>
</comment>
<dbReference type="PANTHER" id="PTHR31162:SF3">
    <property type="entry name" value="TRANSPORTER_MALIC ACID TRANSPORT PROTEIN, PUTATIVE-RELATED"/>
    <property type="match status" value="1"/>
</dbReference>
<dbReference type="InterPro" id="IPR030185">
    <property type="entry name" value="Mae1"/>
</dbReference>
<dbReference type="HOGENOM" id="CLU_030057_2_1_1"/>
<evidence type="ECO:0000313" key="6">
    <source>
        <dbReference type="EMBL" id="KFH41611.1"/>
    </source>
</evidence>
<dbReference type="GO" id="GO:0016020">
    <property type="term" value="C:membrane"/>
    <property type="evidence" value="ECO:0007669"/>
    <property type="project" value="UniProtKB-SubCell"/>
</dbReference>
<gene>
    <name evidence="6" type="ORF">ACRE_076770</name>
</gene>
<dbReference type="EMBL" id="JPKY01000121">
    <property type="protein sequence ID" value="KFH41611.1"/>
    <property type="molecule type" value="Genomic_DNA"/>
</dbReference>
<evidence type="ECO:0000256" key="4">
    <source>
        <dbReference type="ARBA" id="ARBA00023136"/>
    </source>
</evidence>
<comment type="caution">
    <text evidence="6">The sequence shown here is derived from an EMBL/GenBank/DDBJ whole genome shotgun (WGS) entry which is preliminary data.</text>
</comment>
<dbReference type="GO" id="GO:0015140">
    <property type="term" value="F:malate transmembrane transporter activity"/>
    <property type="evidence" value="ECO:0007669"/>
    <property type="project" value="InterPro"/>
</dbReference>
<sequence length="397" mass="44147">MSSAHRSASGRKIGIKDRIACYRWTYFTMTMATGGVANVLFSLSFSNDWLTGIGIFFMMLNICLFLLNCVMISMRFYLRPGSFTRSFTDQYELAVIMINICQYGTDHVGNWLLRTMEIMFFIYAAVCVLASAGIYLVLWSTLSVQLASRLLFPANSSAHNEKCDRVFPVHTMTPTWVFPAYPLLLTGPFASQLIAASQRSSQLGLAINSTAVALTAVTIQGTGCLIAFMISAAFIYRLMTQKLPRDTQRPGVFMSIGPFGFTAGSITQLGNQASAFIPPDFLDSPYTIDVFRIVSVLVGLWLWGLAAWFFLISVGSLWKYVRAGSSMPFQMTWWSFVFPNTALITATGTLGEIFQNRGMHIATSVMAAAIIVVWIAVFLTMLRCLKNKTLLWPKNDT</sequence>
<dbReference type="CDD" id="cd09317">
    <property type="entry name" value="TDT_Mae1_like"/>
    <property type="match status" value="1"/>
</dbReference>